<reference evidence="2" key="1">
    <citation type="submission" date="2018-07" db="EMBL/GenBank/DDBJ databases">
        <authorList>
            <person name="Quirk P.G."/>
            <person name="Krulwich T.A."/>
        </authorList>
    </citation>
    <scope>NUCLEOTIDE SEQUENCE</scope>
</reference>
<protein>
    <recommendedName>
        <fullName evidence="1">Novel STAND NTPase 5 domain-containing protein</fullName>
    </recommendedName>
</protein>
<dbReference type="InterPro" id="IPR011990">
    <property type="entry name" value="TPR-like_helical_dom_sf"/>
</dbReference>
<dbReference type="PANTHER" id="PTHR19959">
    <property type="entry name" value="KINESIN LIGHT CHAIN"/>
    <property type="match status" value="1"/>
</dbReference>
<dbReference type="InterPro" id="IPR057574">
    <property type="entry name" value="nSTAND_NTPase5_dom"/>
</dbReference>
<evidence type="ECO:0000259" key="1">
    <source>
        <dbReference type="Pfam" id="PF25199"/>
    </source>
</evidence>
<dbReference type="Pfam" id="PF25199">
    <property type="entry name" value="nSTAND_NTPase5"/>
    <property type="match status" value="1"/>
</dbReference>
<accession>A0A380TA54</accession>
<dbReference type="PANTHER" id="PTHR19959:SF119">
    <property type="entry name" value="FUNGAL LIPASE-LIKE DOMAIN-CONTAINING PROTEIN"/>
    <property type="match status" value="1"/>
</dbReference>
<dbReference type="SUPFAM" id="SSF48452">
    <property type="entry name" value="TPR-like"/>
    <property type="match status" value="1"/>
</dbReference>
<evidence type="ECO:0000313" key="2">
    <source>
        <dbReference type="EMBL" id="SUS03726.1"/>
    </source>
</evidence>
<gene>
    <name evidence="2" type="ORF">DF3PB_110027</name>
</gene>
<sequence length="790" mass="83962">MENVRLDWQPPQATSGLLRAFCAVVPFRERSGELADLLDWCAKPGGLSVRLYTGGAGSGKTRLLIEGCTALQRAGWRAGFLAPPPTDGPDSRWLEALTPDRPLLIVIDDASERTQAIFALAAHLLRGNAADRQVRIVLLARRRGEWWPLLCGCEAGVGPLLRGRRTEVVADDILELPPAMRRSFFADARAAFIGRLAPARPAADPPDLDQPHFAQAFFVHAAALAAALGRTIQGADELLDFVLRYDREEGWRPRLAAIDLPMPMFAQAAALATLAGDVPSEAEARAIVSRGRRLRELPAEAVGHAVATLRALYPPAPPIADRVWLSGVQPALLAEHLVARSLAASSGLLRAAFDDAPTWRAKQSLGLLCRLAQRRPSEARWLAHALTVNLKDLAIPALQVAVETGEPAGQALTALIEAHPDPQIAESLLVRIPEDMTGLQELAVTLCRQLLKLHPPSPSAKSADTERRAALYMMLAKRLSDLGRDRAALAAAAEAVSVLGQAAVAQPERFRADLGAALNNYAVLLHAHGRTDHAIASASAAADVYRVLARTKPEEFGSRLASCLETAARILTAADRKDDAVAALAEAAAIGREAARRQPAVGRAPLAVTLNLLAGSMRSVGQRQAALAATSEAAEILRALAQERPDAFEPKLALCLSNLAIDLSACGQRAEAIAAAEESVTLHRLLVTTRGDPRAAEGLARGLATLGSCQTGDGRTLAAMATFRDAICTLMPRFMAEPEAMRALMAAMIGDYRRACARAGEAPDAALLEPLEQRLSPPPASLALVATDAG</sequence>
<organism evidence="2">
    <name type="scientific">metagenome</name>
    <dbReference type="NCBI Taxonomy" id="256318"/>
    <lineage>
        <taxon>unclassified sequences</taxon>
        <taxon>metagenomes</taxon>
    </lineage>
</organism>
<feature type="domain" description="Novel STAND NTPase 5" evidence="1">
    <location>
        <begin position="21"/>
        <end position="147"/>
    </location>
</feature>
<dbReference type="EMBL" id="UIDG01000013">
    <property type="protein sequence ID" value="SUS03726.1"/>
    <property type="molecule type" value="Genomic_DNA"/>
</dbReference>
<dbReference type="Gene3D" id="1.25.40.10">
    <property type="entry name" value="Tetratricopeptide repeat domain"/>
    <property type="match status" value="2"/>
</dbReference>
<proteinExistence type="predicted"/>
<dbReference type="AlphaFoldDB" id="A0A380TA54"/>
<name>A0A380TA54_9ZZZZ</name>